<keyword evidence="2 7" id="KW-0813">Transport</keyword>
<dbReference type="Pfam" id="PF00528">
    <property type="entry name" value="BPD_transp_1"/>
    <property type="match status" value="1"/>
</dbReference>
<dbReference type="Proteomes" id="UP000515679">
    <property type="component" value="Chromosome"/>
</dbReference>
<evidence type="ECO:0000256" key="5">
    <source>
        <dbReference type="ARBA" id="ARBA00022989"/>
    </source>
</evidence>
<reference evidence="9 10" key="1">
    <citation type="submission" date="2019-07" db="EMBL/GenBank/DDBJ databases">
        <authorList>
            <person name="Kim J.K."/>
            <person name="Cheong H.-M."/>
            <person name="Choi Y."/>
            <person name="Hwang K.J."/>
            <person name="Lee S."/>
            <person name="Choi C."/>
        </authorList>
    </citation>
    <scope>NUCLEOTIDE SEQUENCE [LARGE SCALE GENOMIC DNA]</scope>
    <source>
        <strain evidence="9 10">KS 22</strain>
    </source>
</reference>
<dbReference type="AlphaFoldDB" id="A0A7G5C409"/>
<feature type="transmembrane region" description="Helical" evidence="7">
    <location>
        <begin position="76"/>
        <end position="98"/>
    </location>
</feature>
<organism evidence="9 10">
    <name type="scientific">Cohnella cholangitidis</name>
    <dbReference type="NCBI Taxonomy" id="2598458"/>
    <lineage>
        <taxon>Bacteria</taxon>
        <taxon>Bacillati</taxon>
        <taxon>Bacillota</taxon>
        <taxon>Bacilli</taxon>
        <taxon>Bacillales</taxon>
        <taxon>Paenibacillaceae</taxon>
        <taxon>Cohnella</taxon>
    </lineage>
</organism>
<dbReference type="GO" id="GO:0055085">
    <property type="term" value="P:transmembrane transport"/>
    <property type="evidence" value="ECO:0007669"/>
    <property type="project" value="InterPro"/>
</dbReference>
<dbReference type="RefSeq" id="WP_182300176.1">
    <property type="nucleotide sequence ID" value="NZ_CP041969.1"/>
</dbReference>
<dbReference type="PANTHER" id="PTHR30193">
    <property type="entry name" value="ABC TRANSPORTER PERMEASE PROTEIN"/>
    <property type="match status" value="1"/>
</dbReference>
<evidence type="ECO:0000313" key="10">
    <source>
        <dbReference type="Proteomes" id="UP000515679"/>
    </source>
</evidence>
<gene>
    <name evidence="9" type="ORF">FPL14_24285</name>
</gene>
<feature type="transmembrane region" description="Helical" evidence="7">
    <location>
        <begin position="105"/>
        <end position="125"/>
    </location>
</feature>
<feature type="transmembrane region" description="Helical" evidence="7">
    <location>
        <begin position="12"/>
        <end position="41"/>
    </location>
</feature>
<feature type="domain" description="ABC transmembrane type-1" evidence="8">
    <location>
        <begin position="71"/>
        <end position="283"/>
    </location>
</feature>
<evidence type="ECO:0000313" key="9">
    <source>
        <dbReference type="EMBL" id="QMV43943.1"/>
    </source>
</evidence>
<keyword evidence="3" id="KW-1003">Cell membrane</keyword>
<keyword evidence="10" id="KW-1185">Reference proteome</keyword>
<dbReference type="InterPro" id="IPR000515">
    <property type="entry name" value="MetI-like"/>
</dbReference>
<name>A0A7G5C409_9BACL</name>
<keyword evidence="4 7" id="KW-0812">Transmembrane</keyword>
<dbReference type="Gene3D" id="1.10.3720.10">
    <property type="entry name" value="MetI-like"/>
    <property type="match status" value="1"/>
</dbReference>
<dbReference type="PANTHER" id="PTHR30193:SF37">
    <property type="entry name" value="INNER MEMBRANE ABC TRANSPORTER PERMEASE PROTEIN YCJO"/>
    <property type="match status" value="1"/>
</dbReference>
<evidence type="ECO:0000256" key="7">
    <source>
        <dbReference type="RuleBase" id="RU363032"/>
    </source>
</evidence>
<evidence type="ECO:0000256" key="4">
    <source>
        <dbReference type="ARBA" id="ARBA00022692"/>
    </source>
</evidence>
<evidence type="ECO:0000259" key="8">
    <source>
        <dbReference type="PROSITE" id="PS50928"/>
    </source>
</evidence>
<dbReference type="PROSITE" id="PS50928">
    <property type="entry name" value="ABC_TM1"/>
    <property type="match status" value="1"/>
</dbReference>
<comment type="subcellular location">
    <subcellularLocation>
        <location evidence="1 7">Cell membrane</location>
        <topology evidence="1 7">Multi-pass membrane protein</topology>
    </subcellularLocation>
</comment>
<feature type="transmembrane region" description="Helical" evidence="7">
    <location>
        <begin position="262"/>
        <end position="282"/>
    </location>
</feature>
<dbReference type="KEGG" id="cchl:FPL14_24285"/>
<dbReference type="CDD" id="cd06261">
    <property type="entry name" value="TM_PBP2"/>
    <property type="match status" value="1"/>
</dbReference>
<evidence type="ECO:0000256" key="1">
    <source>
        <dbReference type="ARBA" id="ARBA00004651"/>
    </source>
</evidence>
<dbReference type="InterPro" id="IPR035906">
    <property type="entry name" value="MetI-like_sf"/>
</dbReference>
<sequence>MFNFSYKTQRYLILFGFLTIPLALLFTFTFYPAAALLYFSFTEWDGLGFDMKWIGLENYKEVFARPELFGVFKNNLYYFIGGLIQLAIALYFAVILTGKVRGRNFFRVIIFLPYILHSVATAIMFKNMYHAEYGVINTILGSIGLESWQQLWLADTRFNNFALAFVSMWKFLGLNMVIFIGALQSIPDDMYEAAKIDGASKWQSFRFITIPSIRRVIELMMILTLTGALEVFDIPKVMTNGVNGTNTFVLQAIDTAYSYQKFGLASAMSVVLLLMVVAVILIQRKLLFRGEE</sequence>
<keyword evidence="6 7" id="KW-0472">Membrane</keyword>
<evidence type="ECO:0000256" key="3">
    <source>
        <dbReference type="ARBA" id="ARBA00022475"/>
    </source>
</evidence>
<dbReference type="InterPro" id="IPR051393">
    <property type="entry name" value="ABC_transporter_permease"/>
</dbReference>
<proteinExistence type="inferred from homology"/>
<dbReference type="SUPFAM" id="SSF161098">
    <property type="entry name" value="MetI-like"/>
    <property type="match status" value="1"/>
</dbReference>
<comment type="similarity">
    <text evidence="7">Belongs to the binding-protein-dependent transport system permease family.</text>
</comment>
<dbReference type="EMBL" id="CP041969">
    <property type="protein sequence ID" value="QMV43943.1"/>
    <property type="molecule type" value="Genomic_DNA"/>
</dbReference>
<evidence type="ECO:0000256" key="6">
    <source>
        <dbReference type="ARBA" id="ARBA00023136"/>
    </source>
</evidence>
<evidence type="ECO:0000256" key="2">
    <source>
        <dbReference type="ARBA" id="ARBA00022448"/>
    </source>
</evidence>
<dbReference type="GO" id="GO:0005886">
    <property type="term" value="C:plasma membrane"/>
    <property type="evidence" value="ECO:0007669"/>
    <property type="project" value="UniProtKB-SubCell"/>
</dbReference>
<keyword evidence="5 7" id="KW-1133">Transmembrane helix</keyword>
<feature type="transmembrane region" description="Helical" evidence="7">
    <location>
        <begin position="161"/>
        <end position="183"/>
    </location>
</feature>
<accession>A0A7G5C409</accession>
<protein>
    <submittedName>
        <fullName evidence="9">Sugar ABC transporter permease</fullName>
    </submittedName>
</protein>